<gene>
    <name evidence="1" type="ORF">PSTT_12566</name>
</gene>
<organism evidence="1 2">
    <name type="scientific">Puccinia striiformis</name>
    <dbReference type="NCBI Taxonomy" id="27350"/>
    <lineage>
        <taxon>Eukaryota</taxon>
        <taxon>Fungi</taxon>
        <taxon>Dikarya</taxon>
        <taxon>Basidiomycota</taxon>
        <taxon>Pucciniomycotina</taxon>
        <taxon>Pucciniomycetes</taxon>
        <taxon>Pucciniales</taxon>
        <taxon>Pucciniaceae</taxon>
        <taxon>Puccinia</taxon>
    </lineage>
</organism>
<evidence type="ECO:0000313" key="2">
    <source>
        <dbReference type="Proteomes" id="UP000239156"/>
    </source>
</evidence>
<sequence>MNFCQDISLGEYSQSEHLSKNHDIDWKMSENDVPLLDQEVLPYLANTKFSHWQHQILAHCMMLEIDVALRPVLSQKKNTTAQILVDYMGGDNYARFIRAFVRYMTLLVVPLPALPPNVNPSKEGLWLTVKTAYATKILEILKQSAANRLLRDVKRQRRKKVSRERRRWRSKKSRFYDHDYCLSPSHVPKLTSFHRISPIIDHASQHGCDLTRQGAQQAAIYDPEKDAKIFNVDLSSTNIFIVKATPVNSFKKRLEYYSPKG</sequence>
<dbReference type="VEuPathDB" id="FungiDB:PSTT_12566"/>
<reference evidence="1" key="1">
    <citation type="submission" date="2017-12" db="EMBL/GenBank/DDBJ databases">
        <title>Gene loss provides genomic basis for host adaptation in cereal stripe rust fungi.</title>
        <authorList>
            <person name="Xia C."/>
        </authorList>
    </citation>
    <scope>NUCLEOTIDE SEQUENCE [LARGE SCALE GENOMIC DNA]</scope>
    <source>
        <strain evidence="1">93-210</strain>
    </source>
</reference>
<protein>
    <submittedName>
        <fullName evidence="1">Uncharacterized protein</fullName>
    </submittedName>
</protein>
<name>A0A2S4UVL2_9BASI</name>
<keyword evidence="2" id="KW-1185">Reference proteome</keyword>
<proteinExistence type="predicted"/>
<dbReference type="VEuPathDB" id="FungiDB:PSHT_12118"/>
<evidence type="ECO:0000313" key="1">
    <source>
        <dbReference type="EMBL" id="POW01328.1"/>
    </source>
</evidence>
<dbReference type="AlphaFoldDB" id="A0A2S4UVL2"/>
<accession>A0A2S4UVL2</accession>
<dbReference type="Proteomes" id="UP000239156">
    <property type="component" value="Unassembled WGS sequence"/>
</dbReference>
<comment type="caution">
    <text evidence="1">The sequence shown here is derived from an EMBL/GenBank/DDBJ whole genome shotgun (WGS) entry which is preliminary data.</text>
</comment>
<dbReference type="EMBL" id="PKSL01000161">
    <property type="protein sequence ID" value="POW01328.1"/>
    <property type="molecule type" value="Genomic_DNA"/>
</dbReference>
<dbReference type="VEuPathDB" id="FungiDB:PSHT_12117"/>